<dbReference type="InterPro" id="IPR056539">
    <property type="entry name" value="NuiA-like"/>
</dbReference>
<evidence type="ECO:0000256" key="1">
    <source>
        <dbReference type="SAM" id="MobiDB-lite"/>
    </source>
</evidence>
<evidence type="ECO:0000313" key="3">
    <source>
        <dbReference type="Proteomes" id="UP000319257"/>
    </source>
</evidence>
<keyword evidence="3" id="KW-1185">Reference proteome</keyword>
<reference evidence="2 3" key="1">
    <citation type="submission" date="2019-06" db="EMBL/GenBank/DDBJ databases">
        <title>Draft genome sequence of the filamentous fungus Phialemoniopsis curvata isolated from diesel fuel.</title>
        <authorList>
            <person name="Varaljay V.A."/>
            <person name="Lyon W.J."/>
            <person name="Crouch A.L."/>
            <person name="Drake C.E."/>
            <person name="Hollomon J.M."/>
            <person name="Nadeau L.J."/>
            <person name="Nunn H.S."/>
            <person name="Stevenson B.S."/>
            <person name="Bojanowski C.L."/>
            <person name="Crookes-Goodson W.J."/>
        </authorList>
    </citation>
    <scope>NUCLEOTIDE SEQUENCE [LARGE SCALE GENOMIC DNA]</scope>
    <source>
        <strain evidence="2 3">D216</strain>
    </source>
</reference>
<dbReference type="Pfam" id="PF23151">
    <property type="entry name" value="NuiA_2"/>
    <property type="match status" value="1"/>
</dbReference>
<dbReference type="Gene3D" id="3.40.1460.10">
    <property type="entry name" value="Nuclease A inhibitor-like"/>
    <property type="match status" value="1"/>
</dbReference>
<name>A0A507B267_9PEZI</name>
<dbReference type="AlphaFoldDB" id="A0A507B267"/>
<evidence type="ECO:0000313" key="2">
    <source>
        <dbReference type="EMBL" id="TPX13166.1"/>
    </source>
</evidence>
<organism evidence="2 3">
    <name type="scientific">Thyridium curvatum</name>
    <dbReference type="NCBI Taxonomy" id="1093900"/>
    <lineage>
        <taxon>Eukaryota</taxon>
        <taxon>Fungi</taxon>
        <taxon>Dikarya</taxon>
        <taxon>Ascomycota</taxon>
        <taxon>Pezizomycotina</taxon>
        <taxon>Sordariomycetes</taxon>
        <taxon>Sordariomycetidae</taxon>
        <taxon>Thyridiales</taxon>
        <taxon>Thyridiaceae</taxon>
        <taxon>Thyridium</taxon>
    </lineage>
</organism>
<dbReference type="Proteomes" id="UP000319257">
    <property type="component" value="Unassembled WGS sequence"/>
</dbReference>
<accession>A0A507B267</accession>
<dbReference type="GeneID" id="41973813"/>
<gene>
    <name evidence="2" type="ORF">E0L32_006366</name>
</gene>
<comment type="caution">
    <text evidence="2">The sequence shown here is derived from an EMBL/GenBank/DDBJ whole genome shotgun (WGS) entry which is preliminary data.</text>
</comment>
<dbReference type="RefSeq" id="XP_030994877.1">
    <property type="nucleotide sequence ID" value="XM_031140991.1"/>
</dbReference>
<dbReference type="PANTHER" id="PTHR42093">
    <property type="match status" value="1"/>
</dbReference>
<protein>
    <submittedName>
        <fullName evidence="2">Uncharacterized protein</fullName>
    </submittedName>
</protein>
<feature type="region of interest" description="Disordered" evidence="1">
    <location>
        <begin position="1"/>
        <end position="42"/>
    </location>
</feature>
<dbReference type="EMBL" id="SKBQ01000036">
    <property type="protein sequence ID" value="TPX13166.1"/>
    <property type="molecule type" value="Genomic_DNA"/>
</dbReference>
<dbReference type="PANTHER" id="PTHR42093:SF1">
    <property type="match status" value="1"/>
</dbReference>
<dbReference type="OrthoDB" id="5366485at2759"/>
<dbReference type="STRING" id="1093900.A0A507B267"/>
<proteinExistence type="predicted"/>
<sequence>MSSDQDYAAFLDKANQDPSEGKTAAQASGAGGGKKAAEFRTTESGVAVPEALRKAAQGKFYTSDADEPFVPFALRWEGGEGGLPDEEQFATLIRHWNPVIADVEILDASDWDRQGQYGELVDAVAEASKGSDVRVYRVGRDGTRSEYWVVTACEGKIVGVKALAVES</sequence>
<dbReference type="InParanoid" id="A0A507B267"/>